<organism evidence="6 7">
    <name type="scientific">Emiliania huxleyi (strain CCMP1516)</name>
    <dbReference type="NCBI Taxonomy" id="280463"/>
    <lineage>
        <taxon>Eukaryota</taxon>
        <taxon>Haptista</taxon>
        <taxon>Haptophyta</taxon>
        <taxon>Prymnesiophyceae</taxon>
        <taxon>Isochrysidales</taxon>
        <taxon>Noelaerhabdaceae</taxon>
        <taxon>Emiliania</taxon>
    </lineage>
</organism>
<comment type="similarity">
    <text evidence="2">Belongs to the class I fructose-bisphosphate aldolase family.</text>
</comment>
<evidence type="ECO:0000256" key="3">
    <source>
        <dbReference type="ARBA" id="ARBA00013068"/>
    </source>
</evidence>
<sequence>MVSPFESDNVHIPELIATAARISRRGFGILAADESERVAWPFTGGLLGTPQAPPLPSVPSDRAIRENAQSLARYASICQEHGLVLSHVMRAINEAQAMLLKPSMVLPGLDAPLGESARESVATHTAKVLKRTVPPAVPGVHFLSGGMGAEEATQNLQQLQHEYPDAPWSLSFSYGRALQDAVLKAWSGLEENVPAAQARRGAPGGPHKLVSARFSTDQALLLELARVNAQAQLGEWDEVHPTPSSGGLSAGRILLPKLSYSSERPKTRAADLFNW</sequence>
<dbReference type="GO" id="GO:0004332">
    <property type="term" value="F:fructose-bisphosphate aldolase activity"/>
    <property type="evidence" value="ECO:0007669"/>
    <property type="project" value="UniProtKB-EC"/>
</dbReference>
<dbReference type="Pfam" id="PF00274">
    <property type="entry name" value="Glycolytic"/>
    <property type="match status" value="1"/>
</dbReference>
<dbReference type="EnsemblProtists" id="EOD06079">
    <property type="protein sequence ID" value="EOD06079"/>
    <property type="gene ID" value="EMIHUDRAFT_453502"/>
</dbReference>
<dbReference type="HOGENOM" id="CLU_068162_0_0_1"/>
<evidence type="ECO:0000256" key="1">
    <source>
        <dbReference type="ARBA" id="ARBA00004714"/>
    </source>
</evidence>
<name>A0A0D3I494_EMIH1</name>
<keyword evidence="7" id="KW-1185">Reference proteome</keyword>
<protein>
    <recommendedName>
        <fullName evidence="3">fructose-bisphosphate aldolase</fullName>
        <ecNumber evidence="3">4.1.2.13</ecNumber>
    </recommendedName>
</protein>
<dbReference type="PANTHER" id="PTHR11627">
    <property type="entry name" value="FRUCTOSE-BISPHOSPHATE ALDOLASE"/>
    <property type="match status" value="1"/>
</dbReference>
<dbReference type="InterPro" id="IPR013785">
    <property type="entry name" value="Aldolase_TIM"/>
</dbReference>
<dbReference type="PaxDb" id="2903-EOD06079"/>
<dbReference type="InterPro" id="IPR000741">
    <property type="entry name" value="FBA_I"/>
</dbReference>
<dbReference type="eggNOG" id="KOG1557">
    <property type="taxonomic scope" value="Eukaryota"/>
</dbReference>
<dbReference type="EC" id="4.1.2.13" evidence="3"/>
<evidence type="ECO:0000313" key="6">
    <source>
        <dbReference type="EnsemblProtists" id="EOD06079"/>
    </source>
</evidence>
<dbReference type="AlphaFoldDB" id="A0A0D3I494"/>
<evidence type="ECO:0000256" key="2">
    <source>
        <dbReference type="ARBA" id="ARBA00010387"/>
    </source>
</evidence>
<keyword evidence="4" id="KW-0324">Glycolysis</keyword>
<dbReference type="KEGG" id="ehx:EMIHUDRAFT_453502"/>
<dbReference type="Proteomes" id="UP000013827">
    <property type="component" value="Unassembled WGS sequence"/>
</dbReference>
<dbReference type="SUPFAM" id="SSF51569">
    <property type="entry name" value="Aldolase"/>
    <property type="match status" value="1"/>
</dbReference>
<comment type="pathway">
    <text evidence="1">Carbohydrate degradation; glycolysis; D-glyceraldehyde 3-phosphate and glycerone phosphate from D-glucose: step 4/4.</text>
</comment>
<dbReference type="RefSeq" id="XP_005758508.1">
    <property type="nucleotide sequence ID" value="XM_005758451.1"/>
</dbReference>
<keyword evidence="5" id="KW-0456">Lyase</keyword>
<dbReference type="UniPathway" id="UPA00109">
    <property type="reaction ID" value="UER00183"/>
</dbReference>
<proteinExistence type="inferred from homology"/>
<dbReference type="GeneID" id="17252281"/>
<reference evidence="6" key="2">
    <citation type="submission" date="2024-10" db="UniProtKB">
        <authorList>
            <consortium name="EnsemblProtists"/>
        </authorList>
    </citation>
    <scope>IDENTIFICATION</scope>
</reference>
<dbReference type="STRING" id="2903.R1DB83"/>
<evidence type="ECO:0000256" key="4">
    <source>
        <dbReference type="ARBA" id="ARBA00023152"/>
    </source>
</evidence>
<reference evidence="7" key="1">
    <citation type="journal article" date="2013" name="Nature">
        <title>Pan genome of the phytoplankton Emiliania underpins its global distribution.</title>
        <authorList>
            <person name="Read B.A."/>
            <person name="Kegel J."/>
            <person name="Klute M.J."/>
            <person name="Kuo A."/>
            <person name="Lefebvre S.C."/>
            <person name="Maumus F."/>
            <person name="Mayer C."/>
            <person name="Miller J."/>
            <person name="Monier A."/>
            <person name="Salamov A."/>
            <person name="Young J."/>
            <person name="Aguilar M."/>
            <person name="Claverie J.M."/>
            <person name="Frickenhaus S."/>
            <person name="Gonzalez K."/>
            <person name="Herman E.K."/>
            <person name="Lin Y.C."/>
            <person name="Napier J."/>
            <person name="Ogata H."/>
            <person name="Sarno A.F."/>
            <person name="Shmutz J."/>
            <person name="Schroeder D."/>
            <person name="de Vargas C."/>
            <person name="Verret F."/>
            <person name="von Dassow P."/>
            <person name="Valentin K."/>
            <person name="Van de Peer Y."/>
            <person name="Wheeler G."/>
            <person name="Dacks J.B."/>
            <person name="Delwiche C.F."/>
            <person name="Dyhrman S.T."/>
            <person name="Glockner G."/>
            <person name="John U."/>
            <person name="Richards T."/>
            <person name="Worden A.Z."/>
            <person name="Zhang X."/>
            <person name="Grigoriev I.V."/>
            <person name="Allen A.E."/>
            <person name="Bidle K."/>
            <person name="Borodovsky M."/>
            <person name="Bowler C."/>
            <person name="Brownlee C."/>
            <person name="Cock J.M."/>
            <person name="Elias M."/>
            <person name="Gladyshev V.N."/>
            <person name="Groth M."/>
            <person name="Guda C."/>
            <person name="Hadaegh A."/>
            <person name="Iglesias-Rodriguez M.D."/>
            <person name="Jenkins J."/>
            <person name="Jones B.M."/>
            <person name="Lawson T."/>
            <person name="Leese F."/>
            <person name="Lindquist E."/>
            <person name="Lobanov A."/>
            <person name="Lomsadze A."/>
            <person name="Malik S.B."/>
            <person name="Marsh M.E."/>
            <person name="Mackinder L."/>
            <person name="Mock T."/>
            <person name="Mueller-Roeber B."/>
            <person name="Pagarete A."/>
            <person name="Parker M."/>
            <person name="Probert I."/>
            <person name="Quesneville H."/>
            <person name="Raines C."/>
            <person name="Rensing S.A."/>
            <person name="Riano-Pachon D.M."/>
            <person name="Richier S."/>
            <person name="Rokitta S."/>
            <person name="Shiraiwa Y."/>
            <person name="Soanes D.M."/>
            <person name="van der Giezen M."/>
            <person name="Wahlund T.M."/>
            <person name="Williams B."/>
            <person name="Wilson W."/>
            <person name="Wolfe G."/>
            <person name="Wurch L.L."/>
        </authorList>
    </citation>
    <scope>NUCLEOTIDE SEQUENCE</scope>
</reference>
<accession>A0A0D3I494</accession>
<evidence type="ECO:0000313" key="7">
    <source>
        <dbReference type="Proteomes" id="UP000013827"/>
    </source>
</evidence>
<evidence type="ECO:0000256" key="5">
    <source>
        <dbReference type="ARBA" id="ARBA00023239"/>
    </source>
</evidence>
<dbReference type="Gene3D" id="3.20.20.70">
    <property type="entry name" value="Aldolase class I"/>
    <property type="match status" value="2"/>
</dbReference>
<dbReference type="GO" id="GO:0006096">
    <property type="term" value="P:glycolytic process"/>
    <property type="evidence" value="ECO:0007669"/>
    <property type="project" value="UniProtKB-KW"/>
</dbReference>